<dbReference type="AlphaFoldDB" id="A0A1M7ZC72"/>
<dbReference type="OrthoDB" id="513408at2"/>
<dbReference type="PANTHER" id="PTHR43586:SF15">
    <property type="entry name" value="BLR3095 PROTEIN"/>
    <property type="match status" value="1"/>
</dbReference>
<dbReference type="PANTHER" id="PTHR43586">
    <property type="entry name" value="CYSTEINE DESULFURASE"/>
    <property type="match status" value="1"/>
</dbReference>
<dbReference type="Pfam" id="PF00266">
    <property type="entry name" value="Aminotran_5"/>
    <property type="match status" value="1"/>
</dbReference>
<organism evidence="3 4">
    <name type="scientific">Algoriphagus zhangzhouensis</name>
    <dbReference type="NCBI Taxonomy" id="1073327"/>
    <lineage>
        <taxon>Bacteria</taxon>
        <taxon>Pseudomonadati</taxon>
        <taxon>Bacteroidota</taxon>
        <taxon>Cytophagia</taxon>
        <taxon>Cytophagales</taxon>
        <taxon>Cyclobacteriaceae</taxon>
        <taxon>Algoriphagus</taxon>
    </lineage>
</organism>
<dbReference type="STRING" id="1073327.SAMN04488108_2126"/>
<dbReference type="Proteomes" id="UP000184609">
    <property type="component" value="Unassembled WGS sequence"/>
</dbReference>
<evidence type="ECO:0000256" key="1">
    <source>
        <dbReference type="ARBA" id="ARBA00022898"/>
    </source>
</evidence>
<reference evidence="4" key="1">
    <citation type="submission" date="2016-12" db="EMBL/GenBank/DDBJ databases">
        <authorList>
            <person name="Varghese N."/>
            <person name="Submissions S."/>
        </authorList>
    </citation>
    <scope>NUCLEOTIDE SEQUENCE [LARGE SCALE GENOMIC DNA]</scope>
    <source>
        <strain evidence="4">DSM 25035</strain>
    </source>
</reference>
<accession>A0A1M7ZC72</accession>
<name>A0A1M7ZC72_9BACT</name>
<feature type="domain" description="Aminotransferase class V" evidence="2">
    <location>
        <begin position="52"/>
        <end position="375"/>
    </location>
</feature>
<gene>
    <name evidence="3" type="ORF">SAMN04488108_2126</name>
</gene>
<keyword evidence="4" id="KW-1185">Reference proteome</keyword>
<sequence>MISCQKHLFSLAEDVSYLNNAYRGPVLKSSEQAAIEDLQKMRNPQTIAPDDFFKGVKKVKGLFSQLIGSASDEVAIIPSTSYGFAVALSNWKVAKGKKAITVEDEFPSGYFSINRWANENEATLEVIKRPDNSESKNERWNQNVLASIDENTAVVLLSSVHWMSGCHYDLEAIGAKCKEVGACFIVDGTQSVGALPIDVKACQIDALICATYKWLLGPYSLGIAYFSSTFDQGRPLEESWMNRTNSQTFSSLTDYQEKYLPQANRFDVGETSHFVLMPMLEQSLIQLLEWTPEMIQTYDLELKKTLANFQDSIGLGMDMSSFSSNHLFELPLKEGLNPLDLKEVLEQEKIYVSVRGKALRVSINLFNSQNDIDRLIKVLLRF</sequence>
<protein>
    <submittedName>
        <fullName evidence="3">Selenocysteine lyase/Cysteine desulfurase</fullName>
    </submittedName>
</protein>
<dbReference type="Gene3D" id="3.90.1150.10">
    <property type="entry name" value="Aspartate Aminotransferase, domain 1"/>
    <property type="match status" value="1"/>
</dbReference>
<evidence type="ECO:0000313" key="3">
    <source>
        <dbReference type="EMBL" id="SHO62511.1"/>
    </source>
</evidence>
<dbReference type="Gene3D" id="3.40.640.10">
    <property type="entry name" value="Type I PLP-dependent aspartate aminotransferase-like (Major domain)"/>
    <property type="match status" value="1"/>
</dbReference>
<dbReference type="SUPFAM" id="SSF53383">
    <property type="entry name" value="PLP-dependent transferases"/>
    <property type="match status" value="1"/>
</dbReference>
<evidence type="ECO:0000313" key="4">
    <source>
        <dbReference type="Proteomes" id="UP000184609"/>
    </source>
</evidence>
<dbReference type="EMBL" id="FRXN01000003">
    <property type="protein sequence ID" value="SHO62511.1"/>
    <property type="molecule type" value="Genomic_DNA"/>
</dbReference>
<keyword evidence="3" id="KW-0456">Lyase</keyword>
<proteinExistence type="predicted"/>
<keyword evidence="1" id="KW-0663">Pyridoxal phosphate</keyword>
<dbReference type="GO" id="GO:0016829">
    <property type="term" value="F:lyase activity"/>
    <property type="evidence" value="ECO:0007669"/>
    <property type="project" value="UniProtKB-KW"/>
</dbReference>
<dbReference type="InterPro" id="IPR015424">
    <property type="entry name" value="PyrdxlP-dep_Trfase"/>
</dbReference>
<dbReference type="InterPro" id="IPR015421">
    <property type="entry name" value="PyrdxlP-dep_Trfase_major"/>
</dbReference>
<dbReference type="InterPro" id="IPR015422">
    <property type="entry name" value="PyrdxlP-dep_Trfase_small"/>
</dbReference>
<dbReference type="InterPro" id="IPR000192">
    <property type="entry name" value="Aminotrans_V_dom"/>
</dbReference>
<dbReference type="RefSeq" id="WP_073571792.1">
    <property type="nucleotide sequence ID" value="NZ_FRXN01000003.1"/>
</dbReference>
<evidence type="ECO:0000259" key="2">
    <source>
        <dbReference type="Pfam" id="PF00266"/>
    </source>
</evidence>